<dbReference type="Proteomes" id="UP000189835">
    <property type="component" value="Unassembled WGS sequence"/>
</dbReference>
<dbReference type="EMBL" id="MVGR01000005">
    <property type="protein sequence ID" value="OPF15916.1"/>
    <property type="molecule type" value="Genomic_DNA"/>
</dbReference>
<proteinExistence type="predicted"/>
<comment type="caution">
    <text evidence="2">The sequence shown here is derived from an EMBL/GenBank/DDBJ whole genome shotgun (WGS) entry which is preliminary data.</text>
</comment>
<evidence type="ECO:0000313" key="3">
    <source>
        <dbReference type="Proteomes" id="UP000189835"/>
    </source>
</evidence>
<protein>
    <recommendedName>
        <fullName evidence="1">DUF5615 domain-containing protein</fullName>
    </recommendedName>
</protein>
<organism evidence="2 3">
    <name type="scientific">Microcystis aeruginosa KW</name>
    <dbReference type="NCBI Taxonomy" id="1960155"/>
    <lineage>
        <taxon>Bacteria</taxon>
        <taxon>Bacillati</taxon>
        <taxon>Cyanobacteriota</taxon>
        <taxon>Cyanophyceae</taxon>
        <taxon>Oscillatoriophycideae</taxon>
        <taxon>Chroococcales</taxon>
        <taxon>Microcystaceae</taxon>
        <taxon>Microcystis</taxon>
    </lineage>
</organism>
<sequence>MKIWIDAQLPPTLASWLSATFDLEASSLRDLSLRDAQDIEIFAAARAENAVIMTKDSDFIDLVCRLGTPPQILWLTCGNVTNQNLRRLLTATLPDALKQLEQGTIIVEISNTP</sequence>
<dbReference type="GeneID" id="66705619"/>
<name>A0A1V4BPG9_MICAE</name>
<reference evidence="2 3" key="1">
    <citation type="submission" date="2017-02" db="EMBL/GenBank/DDBJ databases">
        <title>Genome sequence of Microcystis aeruginosa KW.</title>
        <authorList>
            <person name="Oh H.-M."/>
            <person name="Ahn C.-Y."/>
            <person name="Jeong H."/>
            <person name="Srivastava A."/>
            <person name="Lee H.-G."/>
            <person name="Kang S.-R."/>
        </authorList>
    </citation>
    <scope>NUCLEOTIDE SEQUENCE [LARGE SCALE GENOMIC DNA]</scope>
    <source>
        <strain evidence="2 3">KW</strain>
    </source>
</reference>
<dbReference type="AlphaFoldDB" id="A0A1V4BPG9"/>
<accession>A0A1V4BPG9</accession>
<evidence type="ECO:0000313" key="2">
    <source>
        <dbReference type="EMBL" id="OPF15916.1"/>
    </source>
</evidence>
<gene>
    <name evidence="2" type="ORF">B1L04_26340</name>
</gene>
<evidence type="ECO:0000259" key="1">
    <source>
        <dbReference type="Pfam" id="PF18480"/>
    </source>
</evidence>
<dbReference type="Pfam" id="PF18480">
    <property type="entry name" value="DUF5615"/>
    <property type="match status" value="1"/>
</dbReference>
<feature type="domain" description="DUF5615" evidence="1">
    <location>
        <begin position="1"/>
        <end position="108"/>
    </location>
</feature>
<dbReference type="InterPro" id="IPR041049">
    <property type="entry name" value="DUF5615"/>
</dbReference>
<dbReference type="RefSeq" id="WP_002759489.1">
    <property type="nucleotide sequence ID" value="NZ_MVGR01000005.1"/>
</dbReference>